<protein>
    <submittedName>
        <fullName evidence="1">Uncharacterized protein</fullName>
    </submittedName>
</protein>
<dbReference type="EMBL" id="JACHIP010000043">
    <property type="protein sequence ID" value="MBB5061441.1"/>
    <property type="molecule type" value="Genomic_DNA"/>
</dbReference>
<dbReference type="Proteomes" id="UP000540989">
    <property type="component" value="Unassembled WGS sequence"/>
</dbReference>
<sequence length="239" mass="25637">MAPTTTTIIRDANSVALLSSALAAMSPASGPPITDISVKYSVSEWSGNAVSGLATESSVGLFAHLRSVTVDGVVVSHTLLKDGIRTSASDDGISRSVSDRRAIEHLPYQPVCLLQELLLNPSDEIRPLPASEDTNGEDGVRVTVRLPNWKPEQRDLTSATVDLYFAQSTHLLSRIEGMRHIDGHPMHTLPYSLVYGDYQSVPPLLLPLSIEERIAGKSTNVLSVTGVAINQGMTISSPR</sequence>
<comment type="caution">
    <text evidence="1">The sequence shown here is derived from an EMBL/GenBank/DDBJ whole genome shotgun (WGS) entry which is preliminary data.</text>
</comment>
<reference evidence="1 2" key="1">
    <citation type="submission" date="2020-08" db="EMBL/GenBank/DDBJ databases">
        <title>Genomic Encyclopedia of Type Strains, Phase IV (KMG-V): Genome sequencing to study the core and pangenomes of soil and plant-associated prokaryotes.</title>
        <authorList>
            <person name="Whitman W."/>
        </authorList>
    </citation>
    <scope>NUCLEOTIDE SEQUENCE [LARGE SCALE GENOMIC DNA]</scope>
    <source>
        <strain evidence="1 2">M8UP14</strain>
    </source>
</reference>
<proteinExistence type="predicted"/>
<dbReference type="RefSeq" id="WP_184224331.1">
    <property type="nucleotide sequence ID" value="NZ_JACHIP010000043.1"/>
</dbReference>
<keyword evidence="2" id="KW-1185">Reference proteome</keyword>
<gene>
    <name evidence="1" type="ORF">HDF16_006177</name>
</gene>
<dbReference type="AlphaFoldDB" id="A0A7W8E789"/>
<name>A0A7W8E789_9BACT</name>
<accession>A0A7W8E789</accession>
<evidence type="ECO:0000313" key="1">
    <source>
        <dbReference type="EMBL" id="MBB5061441.1"/>
    </source>
</evidence>
<evidence type="ECO:0000313" key="2">
    <source>
        <dbReference type="Proteomes" id="UP000540989"/>
    </source>
</evidence>
<organism evidence="1 2">
    <name type="scientific">Granulicella aggregans</name>
    <dbReference type="NCBI Taxonomy" id="474949"/>
    <lineage>
        <taxon>Bacteria</taxon>
        <taxon>Pseudomonadati</taxon>
        <taxon>Acidobacteriota</taxon>
        <taxon>Terriglobia</taxon>
        <taxon>Terriglobales</taxon>
        <taxon>Acidobacteriaceae</taxon>
        <taxon>Granulicella</taxon>
    </lineage>
</organism>